<feature type="transmembrane region" description="Helical" evidence="2">
    <location>
        <begin position="137"/>
        <end position="160"/>
    </location>
</feature>
<keyword evidence="2" id="KW-0812">Transmembrane</keyword>
<feature type="region of interest" description="Disordered" evidence="1">
    <location>
        <begin position="1"/>
        <end position="75"/>
    </location>
</feature>
<keyword evidence="5" id="KW-1185">Reference proteome</keyword>
<keyword evidence="2" id="KW-1133">Transmembrane helix</keyword>
<organism evidence="4 5">
    <name type="scientific">Glycomyces rhizosphaerae</name>
    <dbReference type="NCBI Taxonomy" id="2054422"/>
    <lineage>
        <taxon>Bacteria</taxon>
        <taxon>Bacillati</taxon>
        <taxon>Actinomycetota</taxon>
        <taxon>Actinomycetes</taxon>
        <taxon>Glycomycetales</taxon>
        <taxon>Glycomycetaceae</taxon>
        <taxon>Glycomyces</taxon>
    </lineage>
</organism>
<dbReference type="Proteomes" id="UP001595712">
    <property type="component" value="Unassembled WGS sequence"/>
</dbReference>
<reference evidence="5" key="1">
    <citation type="journal article" date="2019" name="Int. J. Syst. Evol. Microbiol.">
        <title>The Global Catalogue of Microorganisms (GCM) 10K type strain sequencing project: providing services to taxonomists for standard genome sequencing and annotation.</title>
        <authorList>
            <consortium name="The Broad Institute Genomics Platform"/>
            <consortium name="The Broad Institute Genome Sequencing Center for Infectious Disease"/>
            <person name="Wu L."/>
            <person name="Ma J."/>
        </authorList>
    </citation>
    <scope>NUCLEOTIDE SEQUENCE [LARGE SCALE GENOMIC DNA]</scope>
    <source>
        <strain evidence="5">CGMCC 4.7396</strain>
    </source>
</reference>
<name>A0ABV7Q042_9ACTN</name>
<feature type="transmembrane region" description="Helical" evidence="2">
    <location>
        <begin position="98"/>
        <end position="125"/>
    </location>
</feature>
<dbReference type="EMBL" id="JBHRWO010000014">
    <property type="protein sequence ID" value="MFC3494214.1"/>
    <property type="molecule type" value="Genomic_DNA"/>
</dbReference>
<gene>
    <name evidence="4" type="ORF">ACFO8M_17160</name>
</gene>
<accession>A0ABV7Q042</accession>
<feature type="compositionally biased region" description="Pro residues" evidence="1">
    <location>
        <begin position="62"/>
        <end position="75"/>
    </location>
</feature>
<sequence length="169" mass="17144">MTQDEARPASDPAPEPVPEPAVASDPVPGPSPEPGAEPNRLPDQAAGPASERSAGATADPVISPPPYDPYASPPPPYAPYGSPPPYYWQPPMPGTNGFAVAALVVGIVGLCFCFGFLGIIFGNVARRQIEATGQAGAGMATAGIVLGWIAVAWIVLRVLLVAGAGTVGY</sequence>
<evidence type="ECO:0000313" key="5">
    <source>
        <dbReference type="Proteomes" id="UP001595712"/>
    </source>
</evidence>
<dbReference type="InterPro" id="IPR025241">
    <property type="entry name" value="DUF4190"/>
</dbReference>
<evidence type="ECO:0000256" key="2">
    <source>
        <dbReference type="SAM" id="Phobius"/>
    </source>
</evidence>
<proteinExistence type="predicted"/>
<dbReference type="RefSeq" id="WP_387977763.1">
    <property type="nucleotide sequence ID" value="NZ_JBHRWO010000014.1"/>
</dbReference>
<comment type="caution">
    <text evidence="4">The sequence shown here is derived from an EMBL/GenBank/DDBJ whole genome shotgun (WGS) entry which is preliminary data.</text>
</comment>
<evidence type="ECO:0000313" key="4">
    <source>
        <dbReference type="EMBL" id="MFC3494214.1"/>
    </source>
</evidence>
<keyword evidence="2" id="KW-0472">Membrane</keyword>
<dbReference type="Pfam" id="PF13828">
    <property type="entry name" value="DUF4190"/>
    <property type="match status" value="1"/>
</dbReference>
<evidence type="ECO:0000259" key="3">
    <source>
        <dbReference type="Pfam" id="PF13828"/>
    </source>
</evidence>
<evidence type="ECO:0000256" key="1">
    <source>
        <dbReference type="SAM" id="MobiDB-lite"/>
    </source>
</evidence>
<protein>
    <submittedName>
        <fullName evidence="4">DUF4190 domain-containing protein</fullName>
    </submittedName>
</protein>
<feature type="domain" description="DUF4190" evidence="3">
    <location>
        <begin position="99"/>
        <end position="156"/>
    </location>
</feature>